<comment type="caution">
    <text evidence="3">The sequence shown here is derived from an EMBL/GenBank/DDBJ whole genome shotgun (WGS) entry which is preliminary data.</text>
</comment>
<dbReference type="Gene3D" id="1.10.10.1100">
    <property type="entry name" value="BFD-like [2Fe-2S]-binding domain"/>
    <property type="match status" value="1"/>
</dbReference>
<dbReference type="CDD" id="cd19946">
    <property type="entry name" value="GlpA-like_Fer2_BFD-like"/>
    <property type="match status" value="1"/>
</dbReference>
<evidence type="ECO:0000313" key="3">
    <source>
        <dbReference type="EMBL" id="RHW29892.1"/>
    </source>
</evidence>
<dbReference type="PANTHER" id="PTHR42949:SF3">
    <property type="entry name" value="ANAEROBIC GLYCEROL-3-PHOSPHATE DEHYDROGENASE SUBUNIT B"/>
    <property type="match status" value="1"/>
</dbReference>
<reference evidence="3 4" key="1">
    <citation type="journal article" date="2007" name="Int. J. Syst. Evol. Microbiol.">
        <title>Oceanobacillus profundus sp. nov., isolated from a deep-sea sediment core.</title>
        <authorList>
            <person name="Kim Y.G."/>
            <person name="Choi D.H."/>
            <person name="Hyun S."/>
            <person name="Cho B.C."/>
        </authorList>
    </citation>
    <scope>NUCLEOTIDE SEQUENCE [LARGE SCALE GENOMIC DNA]</scope>
    <source>
        <strain evidence="3 4">DSM 18246</strain>
    </source>
</reference>
<proteinExistence type="predicted"/>
<dbReference type="InterPro" id="IPR007419">
    <property type="entry name" value="BFD-like_2Fe2S-bd_dom"/>
</dbReference>
<keyword evidence="4" id="KW-1185">Reference proteome</keyword>
<name>A0A417YB12_9BACI</name>
<evidence type="ECO:0000313" key="4">
    <source>
        <dbReference type="Proteomes" id="UP000285456"/>
    </source>
</evidence>
<evidence type="ECO:0000256" key="1">
    <source>
        <dbReference type="ARBA" id="ARBA00023002"/>
    </source>
</evidence>
<dbReference type="GO" id="GO:0016491">
    <property type="term" value="F:oxidoreductase activity"/>
    <property type="evidence" value="ECO:0007669"/>
    <property type="project" value="UniProtKB-KW"/>
</dbReference>
<dbReference type="Pfam" id="PF04324">
    <property type="entry name" value="Fer2_BFD"/>
    <property type="match status" value="1"/>
</dbReference>
<keyword evidence="1" id="KW-0560">Oxidoreductase</keyword>
<accession>A0A417YB12</accession>
<organism evidence="3 4">
    <name type="scientific">Oceanobacillus profundus</name>
    <dbReference type="NCBI Taxonomy" id="372463"/>
    <lineage>
        <taxon>Bacteria</taxon>
        <taxon>Bacillati</taxon>
        <taxon>Bacillota</taxon>
        <taxon>Bacilli</taxon>
        <taxon>Bacillales</taxon>
        <taxon>Bacillaceae</taxon>
        <taxon>Oceanobacillus</taxon>
    </lineage>
</organism>
<dbReference type="OrthoDB" id="9801699at2"/>
<dbReference type="Proteomes" id="UP000285456">
    <property type="component" value="Unassembled WGS sequence"/>
</dbReference>
<sequence length="109" mass="11990">MDKSTIVCRCEEINVDEIETAMKNGAETFDDIKRLTRCGMGPCQSKTCLNPVREIIAEYTGKPLADIRISRMRMPLKLVRMSALTNGSEGGNVASVFGESVEDGETNDE</sequence>
<evidence type="ECO:0000259" key="2">
    <source>
        <dbReference type="Pfam" id="PF04324"/>
    </source>
</evidence>
<dbReference type="PANTHER" id="PTHR42949">
    <property type="entry name" value="ANAEROBIC GLYCEROL-3-PHOSPHATE DEHYDROGENASE SUBUNIT B"/>
    <property type="match status" value="1"/>
</dbReference>
<feature type="domain" description="BFD-like [2Fe-2S]-binding" evidence="2">
    <location>
        <begin position="6"/>
        <end position="58"/>
    </location>
</feature>
<dbReference type="AlphaFoldDB" id="A0A417YB12"/>
<protein>
    <submittedName>
        <fullName evidence="3">(2Fe-2S)-binding protein</fullName>
    </submittedName>
</protein>
<dbReference type="InterPro" id="IPR041854">
    <property type="entry name" value="BFD-like_2Fe2S-bd_dom_sf"/>
</dbReference>
<dbReference type="EMBL" id="QWEH01000018">
    <property type="protein sequence ID" value="RHW29892.1"/>
    <property type="molecule type" value="Genomic_DNA"/>
</dbReference>
<gene>
    <name evidence="3" type="ORF">D1B32_19745</name>
</gene>
<dbReference type="RefSeq" id="WP_118890234.1">
    <property type="nucleotide sequence ID" value="NZ_PHUT01000018.1"/>
</dbReference>
<dbReference type="InterPro" id="IPR051691">
    <property type="entry name" value="Metab_Enz_Cyan_OpOx_G3PDH"/>
</dbReference>